<name>A0A6A6WVQ3_9PLEO</name>
<sequence length="925" mass="102722">MTTVIRGWLILTSTTFLEAAQGVEVSQQKYPAQSNRSHTTSDALSSQFTPYLRRYPRINYMSLADGESMACFYGTRLREINQCLMTLILKKWVRALIPAMNLVVVPICQKHVTLIVDYPLWWKTRRLSRTFEISHSDILRMAVDMMKMHRECDLIKRNSGSSWVLRMKQIVDDVLNTCHRRYFTKSRSASLLSRIKEVVTRVMDSIFQVALLHERYLTQNRLFEEMGNKDDGNGPQVAWTPIQRPQKRYGNMRHMAPVIEPQPSIETPTSRNGKSTITRGLSKDLPTLPSSETPTTHNDESTIDRGTPKRFPQLPFEMPATYDDESIIALGSPKDFPQPPLEMPATYNGKSTIDHGTSKDLPTPPIEPLIAYSLTAESSSHPLSPTPTTHSNESSMANSPSGEFSTQPLFQAPTTRNEESTIAHDPPGGFLMQPFVPTPATYNTESNMAYNPSGEFSTQPFFPTPATYNTESSMAYNPSGEFSTQPFFQAPNAHNDGSTIAHSPPGDFPMQPFFPAPATYNTESSMAYNPLGNVPMGPLFQAPNAHNDGSTIAQSLFGDLSTQPFFQAPPTHYNESTTFHSPPEGFPTQPSFNSTPHGQVHSYNNPQLYHPFALPSTAQDLAAASFVPSQPQTHIGPAFRPESSQSTSTHSSFVSDPSHMSFPLGLPENIPEHARNPPGSPKGRKRARENGSLKTQSKNKTAKHSKSSGSRVGHPENLQGNAHNSPAPRLGYPQTFQGTEPSSATTPIGRPQHFQGNASGSATSTSERSRNFQEYVRSSAALPLGLPQTFQEHAINSATPLERPLNVHGYAHSSAAPQLGRPENVQGRARSPPTTPFGHLENFQGLEDPFGPPQEANPSEARPPLETKIVNSFRYTTLEREYPRLRRHPQWDIPMTERNPCRKCIGECSCKLGAEIRRWYGLPKY</sequence>
<dbReference type="Proteomes" id="UP000799757">
    <property type="component" value="Unassembled WGS sequence"/>
</dbReference>
<feature type="compositionally biased region" description="Low complexity" evidence="1">
    <location>
        <begin position="285"/>
        <end position="296"/>
    </location>
</feature>
<feature type="compositionally biased region" description="Polar residues" evidence="1">
    <location>
        <begin position="734"/>
        <end position="746"/>
    </location>
</feature>
<gene>
    <name evidence="3" type="ORF">K505DRAFT_379338</name>
</gene>
<accession>A0A6A6WVQ3</accession>
<evidence type="ECO:0000256" key="1">
    <source>
        <dbReference type="SAM" id="MobiDB-lite"/>
    </source>
</evidence>
<evidence type="ECO:0000313" key="3">
    <source>
        <dbReference type="EMBL" id="KAF2787817.1"/>
    </source>
</evidence>
<reference evidence="3" key="1">
    <citation type="journal article" date="2020" name="Stud. Mycol.">
        <title>101 Dothideomycetes genomes: a test case for predicting lifestyles and emergence of pathogens.</title>
        <authorList>
            <person name="Haridas S."/>
            <person name="Albert R."/>
            <person name="Binder M."/>
            <person name="Bloem J."/>
            <person name="Labutti K."/>
            <person name="Salamov A."/>
            <person name="Andreopoulos B."/>
            <person name="Baker S."/>
            <person name="Barry K."/>
            <person name="Bills G."/>
            <person name="Bluhm B."/>
            <person name="Cannon C."/>
            <person name="Castanera R."/>
            <person name="Culley D."/>
            <person name="Daum C."/>
            <person name="Ezra D."/>
            <person name="Gonzalez J."/>
            <person name="Henrissat B."/>
            <person name="Kuo A."/>
            <person name="Liang C."/>
            <person name="Lipzen A."/>
            <person name="Lutzoni F."/>
            <person name="Magnuson J."/>
            <person name="Mondo S."/>
            <person name="Nolan M."/>
            <person name="Ohm R."/>
            <person name="Pangilinan J."/>
            <person name="Park H.-J."/>
            <person name="Ramirez L."/>
            <person name="Alfaro M."/>
            <person name="Sun H."/>
            <person name="Tritt A."/>
            <person name="Yoshinaga Y."/>
            <person name="Zwiers L.-H."/>
            <person name="Turgeon B."/>
            <person name="Goodwin S."/>
            <person name="Spatafora J."/>
            <person name="Crous P."/>
            <person name="Grigoriev I."/>
        </authorList>
    </citation>
    <scope>NUCLEOTIDE SEQUENCE</scope>
    <source>
        <strain evidence="3">CBS 109.77</strain>
    </source>
</reference>
<feature type="compositionally biased region" description="Polar residues" evidence="1">
    <location>
        <begin position="588"/>
        <end position="606"/>
    </location>
</feature>
<organism evidence="3 4">
    <name type="scientific">Melanomma pulvis-pyrius CBS 109.77</name>
    <dbReference type="NCBI Taxonomy" id="1314802"/>
    <lineage>
        <taxon>Eukaryota</taxon>
        <taxon>Fungi</taxon>
        <taxon>Dikarya</taxon>
        <taxon>Ascomycota</taxon>
        <taxon>Pezizomycotina</taxon>
        <taxon>Dothideomycetes</taxon>
        <taxon>Pleosporomycetidae</taxon>
        <taxon>Pleosporales</taxon>
        <taxon>Melanommataceae</taxon>
        <taxon>Melanomma</taxon>
    </lineage>
</organism>
<dbReference type="AlphaFoldDB" id="A0A6A6WVQ3"/>
<feature type="signal peptide" evidence="2">
    <location>
        <begin position="1"/>
        <end position="22"/>
    </location>
</feature>
<protein>
    <submittedName>
        <fullName evidence="3">Uncharacterized protein</fullName>
    </submittedName>
</protein>
<feature type="compositionally biased region" description="Low complexity" evidence="1">
    <location>
        <begin position="378"/>
        <end position="391"/>
    </location>
</feature>
<feature type="compositionally biased region" description="Polar residues" evidence="1">
    <location>
        <begin position="754"/>
        <end position="766"/>
    </location>
</feature>
<feature type="region of interest" description="Disordered" evidence="1">
    <location>
        <begin position="570"/>
        <end position="606"/>
    </location>
</feature>
<feature type="region of interest" description="Disordered" evidence="1">
    <location>
        <begin position="262"/>
        <end position="312"/>
    </location>
</feature>
<feature type="region of interest" description="Disordered" evidence="1">
    <location>
        <begin position="377"/>
        <end position="408"/>
    </location>
</feature>
<proteinExistence type="predicted"/>
<feature type="compositionally biased region" description="Polar residues" evidence="1">
    <location>
        <begin position="264"/>
        <end position="279"/>
    </location>
</feature>
<feature type="compositionally biased region" description="Basic and acidic residues" evidence="1">
    <location>
        <begin position="297"/>
        <end position="307"/>
    </location>
</feature>
<evidence type="ECO:0000313" key="4">
    <source>
        <dbReference type="Proteomes" id="UP000799757"/>
    </source>
</evidence>
<feature type="chain" id="PRO_5025603647" evidence="2">
    <location>
        <begin position="23"/>
        <end position="925"/>
    </location>
</feature>
<evidence type="ECO:0000256" key="2">
    <source>
        <dbReference type="SAM" id="SignalP"/>
    </source>
</evidence>
<keyword evidence="2" id="KW-0732">Signal</keyword>
<keyword evidence="4" id="KW-1185">Reference proteome</keyword>
<dbReference type="EMBL" id="MU002276">
    <property type="protein sequence ID" value="KAF2787817.1"/>
    <property type="molecule type" value="Genomic_DNA"/>
</dbReference>
<feature type="compositionally biased region" description="Low complexity" evidence="1">
    <location>
        <begin position="643"/>
        <end position="658"/>
    </location>
</feature>
<feature type="region of interest" description="Disordered" evidence="1">
    <location>
        <begin position="814"/>
        <end position="838"/>
    </location>
</feature>
<feature type="region of interest" description="Disordered" evidence="1">
    <location>
        <begin position="627"/>
        <end position="772"/>
    </location>
</feature>
<feature type="compositionally biased region" description="Polar residues" evidence="1">
    <location>
        <begin position="392"/>
        <end position="408"/>
    </location>
</feature>